<keyword evidence="8" id="KW-1185">Reference proteome</keyword>
<dbReference type="GO" id="GO:0016616">
    <property type="term" value="F:oxidoreductase activity, acting on the CH-OH group of donors, NAD or NADP as acceptor"/>
    <property type="evidence" value="ECO:0007669"/>
    <property type="project" value="InterPro"/>
</dbReference>
<gene>
    <name evidence="7" type="ORF">CBW46_011045</name>
</gene>
<keyword evidence="3" id="KW-0520">NAD</keyword>
<evidence type="ECO:0000259" key="5">
    <source>
        <dbReference type="Pfam" id="PF00389"/>
    </source>
</evidence>
<proteinExistence type="inferred from homology"/>
<comment type="caution">
    <text evidence="7">The sequence shown here is derived from an EMBL/GenBank/DDBJ whole genome shotgun (WGS) entry which is preliminary data.</text>
</comment>
<feature type="domain" description="D-isomer specific 2-hydroxyacid dehydrogenase NAD-binding" evidence="6">
    <location>
        <begin position="112"/>
        <end position="285"/>
    </location>
</feature>
<dbReference type="Gene3D" id="3.40.50.720">
    <property type="entry name" value="NAD(P)-binding Rossmann-like Domain"/>
    <property type="match status" value="2"/>
</dbReference>
<dbReference type="FunFam" id="3.40.50.720:FF:000363">
    <property type="entry name" value="D-isomer specific 2-hydroxyacid dehydrogenase"/>
    <property type="match status" value="1"/>
</dbReference>
<dbReference type="OrthoDB" id="9805416at2"/>
<dbReference type="InterPro" id="IPR036291">
    <property type="entry name" value="NAD(P)-bd_dom_sf"/>
</dbReference>
<dbReference type="SUPFAM" id="SSF51735">
    <property type="entry name" value="NAD(P)-binding Rossmann-fold domains"/>
    <property type="match status" value="1"/>
</dbReference>
<evidence type="ECO:0000256" key="4">
    <source>
        <dbReference type="RuleBase" id="RU003719"/>
    </source>
</evidence>
<dbReference type="Proteomes" id="UP000214746">
    <property type="component" value="Unassembled WGS sequence"/>
</dbReference>
<protein>
    <submittedName>
        <fullName evidence="7">D-2-hydroxyacid dehydrogenase</fullName>
    </submittedName>
</protein>
<dbReference type="EMBL" id="NHRJ02000005">
    <property type="protein sequence ID" value="PZE20860.1"/>
    <property type="molecule type" value="Genomic_DNA"/>
</dbReference>
<evidence type="ECO:0000256" key="1">
    <source>
        <dbReference type="ARBA" id="ARBA00005854"/>
    </source>
</evidence>
<dbReference type="CDD" id="cd05300">
    <property type="entry name" value="2-Hacid_dh_1"/>
    <property type="match status" value="1"/>
</dbReference>
<dbReference type="Pfam" id="PF00389">
    <property type="entry name" value="2-Hacid_dh"/>
    <property type="match status" value="1"/>
</dbReference>
<organism evidence="7 8">
    <name type="scientific">Paenibacillus xerothermodurans</name>
    <dbReference type="NCBI Taxonomy" id="1977292"/>
    <lineage>
        <taxon>Bacteria</taxon>
        <taxon>Bacillati</taxon>
        <taxon>Bacillota</taxon>
        <taxon>Bacilli</taxon>
        <taxon>Bacillales</taxon>
        <taxon>Paenibacillaceae</taxon>
        <taxon>Paenibacillus</taxon>
    </lineage>
</organism>
<dbReference type="SUPFAM" id="SSF52283">
    <property type="entry name" value="Formate/glycerate dehydrogenase catalytic domain-like"/>
    <property type="match status" value="1"/>
</dbReference>
<dbReference type="Pfam" id="PF02826">
    <property type="entry name" value="2-Hacid_dh_C"/>
    <property type="match status" value="1"/>
</dbReference>
<sequence>MKGGAGLTRKIVALQALTDEHVEQIRVVAPEWELIHGSNRELMLPHLKEAEILLGWSSAAADQCIQPDSKLRWVQNWNAGVDRLPLASFAAAGILLTNASGVHPYPISETVMGMLLSLTRQLHQCIHNQRQRKWARLGELHEMHGKTVGIVGVGAIGSEVARLCKAFGMQVLGVRRSYAVAEYVDSMVTLDGLDEVLRASDYVVVTLPLTEQTKLLMGRTQFRTMKPSAYYINIGRGGTTDEAALIEALCSGTIAGAGLDVFEVEPLPENSLLWQMDNVIITPHNSGSTVHYNDRAMGIFLNNLRDYTEGKEPQHNRVDLHRQY</sequence>
<comment type="similarity">
    <text evidence="1 4">Belongs to the D-isomer specific 2-hydroxyacid dehydrogenase family.</text>
</comment>
<accession>A0A2W1NB27</accession>
<name>A0A2W1NB27_PAEXE</name>
<evidence type="ECO:0000313" key="8">
    <source>
        <dbReference type="Proteomes" id="UP000214746"/>
    </source>
</evidence>
<evidence type="ECO:0000256" key="2">
    <source>
        <dbReference type="ARBA" id="ARBA00023002"/>
    </source>
</evidence>
<dbReference type="InterPro" id="IPR006140">
    <property type="entry name" value="D-isomer_DH_NAD-bd"/>
</dbReference>
<evidence type="ECO:0000313" key="7">
    <source>
        <dbReference type="EMBL" id="PZE20860.1"/>
    </source>
</evidence>
<evidence type="ECO:0000259" key="6">
    <source>
        <dbReference type="Pfam" id="PF02826"/>
    </source>
</evidence>
<dbReference type="GO" id="GO:0051287">
    <property type="term" value="F:NAD binding"/>
    <property type="evidence" value="ECO:0007669"/>
    <property type="project" value="InterPro"/>
</dbReference>
<dbReference type="PANTHER" id="PTHR43333">
    <property type="entry name" value="2-HACID_DH_C DOMAIN-CONTAINING PROTEIN"/>
    <property type="match status" value="1"/>
</dbReference>
<evidence type="ECO:0000256" key="3">
    <source>
        <dbReference type="ARBA" id="ARBA00023027"/>
    </source>
</evidence>
<dbReference type="PANTHER" id="PTHR43333:SF1">
    <property type="entry name" value="D-ISOMER SPECIFIC 2-HYDROXYACID DEHYDROGENASE NAD-BINDING DOMAIN-CONTAINING PROTEIN"/>
    <property type="match status" value="1"/>
</dbReference>
<dbReference type="AlphaFoldDB" id="A0A2W1NB27"/>
<feature type="domain" description="D-isomer specific 2-hydroxyacid dehydrogenase catalytic" evidence="5">
    <location>
        <begin position="18"/>
        <end position="315"/>
    </location>
</feature>
<dbReference type="InterPro" id="IPR006139">
    <property type="entry name" value="D-isomer_2_OHA_DH_cat_dom"/>
</dbReference>
<reference evidence="7" key="1">
    <citation type="submission" date="2018-06" db="EMBL/GenBank/DDBJ databases">
        <title>Paenibacillus xerothermodurans sp. nov. an extremely dry heat resistant spore forming bacterium isolated from the soil of Cape Canaveral, Florida.</title>
        <authorList>
            <person name="Seuylemezian A."/>
            <person name="Kaur N."/>
            <person name="Patil P."/>
            <person name="Patil P."/>
            <person name="Mayilraj S."/>
            <person name="Vaishampayan P."/>
        </authorList>
    </citation>
    <scope>NUCLEOTIDE SEQUENCE [LARGE SCALE GENOMIC DNA]</scope>
    <source>
        <strain evidence="7">ATCC 27380</strain>
    </source>
</reference>
<keyword evidence="2 4" id="KW-0560">Oxidoreductase</keyword>